<keyword evidence="3" id="KW-1185">Reference proteome</keyword>
<feature type="compositionally biased region" description="Polar residues" evidence="1">
    <location>
        <begin position="15"/>
        <end position="24"/>
    </location>
</feature>
<dbReference type="OrthoDB" id="1112980at2759"/>
<feature type="region of interest" description="Disordered" evidence="1">
    <location>
        <begin position="42"/>
        <end position="173"/>
    </location>
</feature>
<comment type="caution">
    <text evidence="2">The sequence shown here is derived from an EMBL/GenBank/DDBJ whole genome shotgun (WGS) entry which is preliminary data.</text>
</comment>
<dbReference type="InterPro" id="IPR027921">
    <property type="entry name" value="NOPCHAP1"/>
</dbReference>
<dbReference type="HOGENOM" id="CLU_1390725_0_0_1"/>
<name>G4TW70_SERID</name>
<feature type="region of interest" description="Disordered" evidence="1">
    <location>
        <begin position="1"/>
        <end position="24"/>
    </location>
</feature>
<dbReference type="EMBL" id="CAFZ01000472">
    <property type="protein sequence ID" value="CCA75563.1"/>
    <property type="molecule type" value="Genomic_DNA"/>
</dbReference>
<dbReference type="Pfam" id="PF15370">
    <property type="entry name" value="NOPCHAP1"/>
    <property type="match status" value="1"/>
</dbReference>
<evidence type="ECO:0000313" key="2">
    <source>
        <dbReference type="EMBL" id="CCA75563.1"/>
    </source>
</evidence>
<dbReference type="eggNOG" id="ENOG502SBR7">
    <property type="taxonomic scope" value="Eukaryota"/>
</dbReference>
<feature type="compositionally biased region" description="Acidic residues" evidence="1">
    <location>
        <begin position="85"/>
        <end position="98"/>
    </location>
</feature>
<evidence type="ECO:0000313" key="3">
    <source>
        <dbReference type="Proteomes" id="UP000007148"/>
    </source>
</evidence>
<dbReference type="STRING" id="1109443.G4TW70"/>
<dbReference type="Proteomes" id="UP000007148">
    <property type="component" value="Unassembled WGS sequence"/>
</dbReference>
<organism evidence="2 3">
    <name type="scientific">Serendipita indica (strain DSM 11827)</name>
    <name type="common">Root endophyte fungus</name>
    <name type="synonym">Piriformospora indica</name>
    <dbReference type="NCBI Taxonomy" id="1109443"/>
    <lineage>
        <taxon>Eukaryota</taxon>
        <taxon>Fungi</taxon>
        <taxon>Dikarya</taxon>
        <taxon>Basidiomycota</taxon>
        <taxon>Agaricomycotina</taxon>
        <taxon>Agaricomycetes</taxon>
        <taxon>Sebacinales</taxon>
        <taxon>Serendipitaceae</taxon>
        <taxon>Serendipita</taxon>
    </lineage>
</organism>
<accession>G4TW70</accession>
<dbReference type="GO" id="GO:0000492">
    <property type="term" value="P:box C/D snoRNP assembly"/>
    <property type="evidence" value="ECO:0007669"/>
    <property type="project" value="InterPro"/>
</dbReference>
<proteinExistence type="predicted"/>
<sequence length="196" mass="20716">MAANHALDQRIARENPSSVDIESFDGTETSYIEMNLGLGLFEQRQRQGTGNGGAVEEGKGSSDDSQTTSDDSSDDSSSTNSSSENENDDASSTEDDESDTRSDQNDSEEDSREDVDLIALVTGTRPMRPLPRRRRDRTRMETVISGQGSVEDSIGGGSAPDVAPSAIPGGKGAQPRIVVLSSTSADVPEDAEVSNT</sequence>
<feature type="compositionally biased region" description="Low complexity" evidence="1">
    <location>
        <begin position="63"/>
        <end position="84"/>
    </location>
</feature>
<protein>
    <submittedName>
        <fullName evidence="2">Uncharacterized protein</fullName>
    </submittedName>
</protein>
<evidence type="ECO:0000256" key="1">
    <source>
        <dbReference type="SAM" id="MobiDB-lite"/>
    </source>
</evidence>
<dbReference type="AlphaFoldDB" id="G4TW70"/>
<dbReference type="InParanoid" id="G4TW70"/>
<gene>
    <name evidence="2" type="ORF">PIIN_09553</name>
</gene>
<reference evidence="2 3" key="1">
    <citation type="journal article" date="2011" name="PLoS Pathog.">
        <title>Endophytic Life Strategies Decoded by Genome and Transcriptome Analyses of the Mutualistic Root Symbiont Piriformospora indica.</title>
        <authorList>
            <person name="Zuccaro A."/>
            <person name="Lahrmann U."/>
            <person name="Guldener U."/>
            <person name="Langen G."/>
            <person name="Pfiffi S."/>
            <person name="Biedenkopf D."/>
            <person name="Wong P."/>
            <person name="Samans B."/>
            <person name="Grimm C."/>
            <person name="Basiewicz M."/>
            <person name="Murat C."/>
            <person name="Martin F."/>
            <person name="Kogel K.H."/>
        </authorList>
    </citation>
    <scope>NUCLEOTIDE SEQUENCE [LARGE SCALE GENOMIC DNA]</scope>
    <source>
        <strain evidence="2 3">DSM 11827</strain>
    </source>
</reference>